<sequence length="129" mass="14560">MKAIKELFFFGVAGVLGFLIDAGALYLAKPFVGIYFGRLISFFLAVMVTWLFNRNVTFKKNSAHMSLVAEFLHYLSLMIVGGCINLGTYYLMISSIEWMREWPVLAVAVGSIAGMLANFISSKYFLYKR</sequence>
<organism evidence="8 9">
    <name type="scientific">Pantoea rodasii</name>
    <dbReference type="NCBI Taxonomy" id="1076549"/>
    <lineage>
        <taxon>Bacteria</taxon>
        <taxon>Pseudomonadati</taxon>
        <taxon>Pseudomonadota</taxon>
        <taxon>Gammaproteobacteria</taxon>
        <taxon>Enterobacterales</taxon>
        <taxon>Erwiniaceae</taxon>
        <taxon>Pantoea</taxon>
    </lineage>
</organism>
<dbReference type="EMBL" id="PIQI01000011">
    <property type="protein sequence ID" value="PJZ06426.1"/>
    <property type="molecule type" value="Genomic_DNA"/>
</dbReference>
<comment type="similarity">
    <text evidence="2">Belongs to the GtrA family.</text>
</comment>
<dbReference type="AlphaFoldDB" id="A0A2M9WFY6"/>
<feature type="transmembrane region" description="Helical" evidence="6">
    <location>
        <begin position="7"/>
        <end position="28"/>
    </location>
</feature>
<feature type="transmembrane region" description="Helical" evidence="6">
    <location>
        <begin position="72"/>
        <end position="92"/>
    </location>
</feature>
<keyword evidence="3 6" id="KW-0812">Transmembrane</keyword>
<dbReference type="GO" id="GO:0005886">
    <property type="term" value="C:plasma membrane"/>
    <property type="evidence" value="ECO:0007669"/>
    <property type="project" value="TreeGrafter"/>
</dbReference>
<dbReference type="GO" id="GO:0000271">
    <property type="term" value="P:polysaccharide biosynthetic process"/>
    <property type="evidence" value="ECO:0007669"/>
    <property type="project" value="InterPro"/>
</dbReference>
<evidence type="ECO:0000313" key="8">
    <source>
        <dbReference type="EMBL" id="PJZ06426.1"/>
    </source>
</evidence>
<evidence type="ECO:0000256" key="5">
    <source>
        <dbReference type="ARBA" id="ARBA00023136"/>
    </source>
</evidence>
<feature type="transmembrane region" description="Helical" evidence="6">
    <location>
        <begin position="104"/>
        <end position="126"/>
    </location>
</feature>
<dbReference type="Proteomes" id="UP000232062">
    <property type="component" value="Unassembled WGS sequence"/>
</dbReference>
<evidence type="ECO:0000256" key="6">
    <source>
        <dbReference type="SAM" id="Phobius"/>
    </source>
</evidence>
<name>A0A2M9WFY6_9GAMM</name>
<evidence type="ECO:0000256" key="1">
    <source>
        <dbReference type="ARBA" id="ARBA00004141"/>
    </source>
</evidence>
<dbReference type="InterPro" id="IPR051401">
    <property type="entry name" value="GtrA_CellWall_Glycosyl"/>
</dbReference>
<keyword evidence="9" id="KW-1185">Reference proteome</keyword>
<dbReference type="OrthoDB" id="7926501at2"/>
<gene>
    <name evidence="8" type="ORF">PRCB_06810</name>
</gene>
<accession>A0A2M9WFY6</accession>
<dbReference type="PANTHER" id="PTHR38459">
    <property type="entry name" value="PROPHAGE BACTOPRENOL-LINKED GLUCOSE TRANSLOCASE HOMOLOG"/>
    <property type="match status" value="1"/>
</dbReference>
<evidence type="ECO:0000256" key="2">
    <source>
        <dbReference type="ARBA" id="ARBA00009399"/>
    </source>
</evidence>
<keyword evidence="5 6" id="KW-0472">Membrane</keyword>
<evidence type="ECO:0000313" key="9">
    <source>
        <dbReference type="Proteomes" id="UP000232062"/>
    </source>
</evidence>
<dbReference type="RefSeq" id="WP_100700960.1">
    <property type="nucleotide sequence ID" value="NZ_PIQI01000011.1"/>
</dbReference>
<comment type="subcellular location">
    <subcellularLocation>
        <location evidence="1">Membrane</location>
        <topology evidence="1">Multi-pass membrane protein</topology>
    </subcellularLocation>
</comment>
<dbReference type="InterPro" id="IPR007267">
    <property type="entry name" value="GtrA_DPMS_TM"/>
</dbReference>
<proteinExistence type="inferred from homology"/>
<reference evidence="8 9" key="1">
    <citation type="submission" date="2017-11" db="EMBL/GenBank/DDBJ databases">
        <title>The genome sequence of Pantoea rodasii DSM 26611.</title>
        <authorList>
            <person name="Gao J."/>
            <person name="Mao X."/>
            <person name="Sun J."/>
        </authorList>
    </citation>
    <scope>NUCLEOTIDE SEQUENCE [LARGE SCALE GENOMIC DNA]</scope>
    <source>
        <strain evidence="8 9">DSM 26611</strain>
    </source>
</reference>
<evidence type="ECO:0000256" key="3">
    <source>
        <dbReference type="ARBA" id="ARBA00022692"/>
    </source>
</evidence>
<comment type="caution">
    <text evidence="8">The sequence shown here is derived from an EMBL/GenBank/DDBJ whole genome shotgun (WGS) entry which is preliminary data.</text>
</comment>
<protein>
    <submittedName>
        <fullName evidence="8">GtrA family protein</fullName>
    </submittedName>
</protein>
<evidence type="ECO:0000256" key="4">
    <source>
        <dbReference type="ARBA" id="ARBA00022989"/>
    </source>
</evidence>
<feature type="domain" description="GtrA/DPMS transmembrane" evidence="7">
    <location>
        <begin position="10"/>
        <end position="126"/>
    </location>
</feature>
<dbReference type="Pfam" id="PF04138">
    <property type="entry name" value="GtrA_DPMS_TM"/>
    <property type="match status" value="1"/>
</dbReference>
<dbReference type="PANTHER" id="PTHR38459:SF1">
    <property type="entry name" value="PROPHAGE BACTOPRENOL-LINKED GLUCOSE TRANSLOCASE HOMOLOG"/>
    <property type="match status" value="1"/>
</dbReference>
<feature type="transmembrane region" description="Helical" evidence="6">
    <location>
        <begin position="34"/>
        <end position="52"/>
    </location>
</feature>
<keyword evidence="4 6" id="KW-1133">Transmembrane helix</keyword>
<evidence type="ECO:0000259" key="7">
    <source>
        <dbReference type="Pfam" id="PF04138"/>
    </source>
</evidence>